<gene>
    <name evidence="3" type="ORF">TrLO_g9514</name>
</gene>
<accession>A0A9W7F2Y5</accession>
<name>A0A9W7F2Y5_9STRA</name>
<dbReference type="AlphaFoldDB" id="A0A9W7F2Y5"/>
<reference evidence="4" key="1">
    <citation type="journal article" date="2023" name="Commun. Biol.">
        <title>Genome analysis of Parmales, the sister group of diatoms, reveals the evolutionary specialization of diatoms from phago-mixotrophs to photoautotrophs.</title>
        <authorList>
            <person name="Ban H."/>
            <person name="Sato S."/>
            <person name="Yoshikawa S."/>
            <person name="Yamada K."/>
            <person name="Nakamura Y."/>
            <person name="Ichinomiya M."/>
            <person name="Sato N."/>
            <person name="Blanc-Mathieu R."/>
            <person name="Endo H."/>
            <person name="Kuwata A."/>
            <person name="Ogata H."/>
        </authorList>
    </citation>
    <scope>NUCLEOTIDE SEQUENCE [LARGE SCALE GENOMIC DNA]</scope>
    <source>
        <strain evidence="4">NIES 3700</strain>
    </source>
</reference>
<dbReference type="InterPro" id="IPR036526">
    <property type="entry name" value="C-N_Hydrolase_sf"/>
</dbReference>
<feature type="compositionally biased region" description="Pro residues" evidence="1">
    <location>
        <begin position="52"/>
        <end position="63"/>
    </location>
</feature>
<dbReference type="Pfam" id="PF00795">
    <property type="entry name" value="CN_hydrolase"/>
    <property type="match status" value="1"/>
</dbReference>
<keyword evidence="4" id="KW-1185">Reference proteome</keyword>
<feature type="region of interest" description="Disordered" evidence="1">
    <location>
        <begin position="1"/>
        <end position="67"/>
    </location>
</feature>
<dbReference type="SUPFAM" id="SSF56317">
    <property type="entry name" value="Carbon-nitrogen hydrolase"/>
    <property type="match status" value="1"/>
</dbReference>
<dbReference type="PROSITE" id="PS50263">
    <property type="entry name" value="CN_HYDROLASE"/>
    <property type="match status" value="1"/>
</dbReference>
<dbReference type="PANTHER" id="PTHR23088:SF27">
    <property type="entry name" value="DEAMINATED GLUTATHIONE AMIDASE"/>
    <property type="match status" value="1"/>
</dbReference>
<feature type="domain" description="CN hydrolase" evidence="2">
    <location>
        <begin position="69"/>
        <end position="347"/>
    </location>
</feature>
<feature type="compositionally biased region" description="Low complexity" evidence="1">
    <location>
        <begin position="36"/>
        <end position="51"/>
    </location>
</feature>
<dbReference type="OrthoDB" id="10250282at2759"/>
<organism evidence="3 4">
    <name type="scientific">Triparma laevis f. longispina</name>
    <dbReference type="NCBI Taxonomy" id="1714387"/>
    <lineage>
        <taxon>Eukaryota</taxon>
        <taxon>Sar</taxon>
        <taxon>Stramenopiles</taxon>
        <taxon>Ochrophyta</taxon>
        <taxon>Bolidophyceae</taxon>
        <taxon>Parmales</taxon>
        <taxon>Triparmaceae</taxon>
        <taxon>Triparma</taxon>
    </lineage>
</organism>
<evidence type="ECO:0000313" key="4">
    <source>
        <dbReference type="Proteomes" id="UP001165122"/>
    </source>
</evidence>
<dbReference type="PANTHER" id="PTHR23088">
    <property type="entry name" value="NITRILASE-RELATED"/>
    <property type="match status" value="1"/>
</dbReference>
<evidence type="ECO:0000256" key="1">
    <source>
        <dbReference type="SAM" id="MobiDB-lite"/>
    </source>
</evidence>
<protein>
    <recommendedName>
        <fullName evidence="2">CN hydrolase domain-containing protein</fullName>
    </recommendedName>
</protein>
<comment type="caution">
    <text evidence="3">The sequence shown here is derived from an EMBL/GenBank/DDBJ whole genome shotgun (WGS) entry which is preliminary data.</text>
</comment>
<feature type="compositionally biased region" description="Basic and acidic residues" evidence="1">
    <location>
        <begin position="26"/>
        <end position="35"/>
    </location>
</feature>
<dbReference type="InterPro" id="IPR003010">
    <property type="entry name" value="C-N_Hydrolase"/>
</dbReference>
<evidence type="ECO:0000313" key="3">
    <source>
        <dbReference type="EMBL" id="GMI01224.1"/>
    </source>
</evidence>
<evidence type="ECO:0000259" key="2">
    <source>
        <dbReference type="PROSITE" id="PS50263"/>
    </source>
</evidence>
<dbReference type="Gene3D" id="3.60.110.10">
    <property type="entry name" value="Carbon-nitrogen hydrolase"/>
    <property type="match status" value="1"/>
</dbReference>
<dbReference type="EMBL" id="BRXW01000032">
    <property type="protein sequence ID" value="GMI01224.1"/>
    <property type="molecule type" value="Genomic_DNA"/>
</dbReference>
<proteinExistence type="predicted"/>
<sequence>MNMQGMSDAERNAAARARWSTNNEDVVDRFADHFKSSSTIQPPSSSSSSALPPTPTQPPPPAPTSTSTTKIAVAQLNSTFSKATNLVTIFKLAASAAAANCSMLFLPEIATLLPPKGTTIENAEPIPSSSALPFSPPFQSSTLQTLSEIAKRNNLTISVGSIHESGASAEDGSPRVYNTSLLLDSSGTLIGKYRKIHLFSIDTATTKLSETATTNPGTSLSPAIPTPLGPLGLAICYDLRFPYLSTSLRHVHKASAIIYPSAFTVETGLRDWEILLRARAIENQCWIIAASQVGKHDSGRKSYGHSLVINPLGEVVLDMGGFSNIEQDDVDDSLKNIVAYVDVDVDFVRKVREEVLQVERHQVQIK</sequence>
<dbReference type="Proteomes" id="UP001165122">
    <property type="component" value="Unassembled WGS sequence"/>
</dbReference>